<protein>
    <recommendedName>
        <fullName evidence="6">ATP-dependent RNA helicase</fullName>
        <ecNumber evidence="6">3.6.4.13</ecNumber>
    </recommendedName>
</protein>
<dbReference type="PANTHER" id="PTHR24031">
    <property type="entry name" value="RNA HELICASE"/>
    <property type="match status" value="1"/>
</dbReference>
<dbReference type="SMART" id="SM01178">
    <property type="entry name" value="DUF4217"/>
    <property type="match status" value="1"/>
</dbReference>
<evidence type="ECO:0000256" key="3">
    <source>
        <dbReference type="ARBA" id="ARBA00022806"/>
    </source>
</evidence>
<dbReference type="STRING" id="361077.A0A151ZEP3"/>
<evidence type="ECO:0000259" key="9">
    <source>
        <dbReference type="PROSITE" id="PS51194"/>
    </source>
</evidence>
<feature type="compositionally biased region" description="Basic residues" evidence="7">
    <location>
        <begin position="485"/>
        <end position="500"/>
    </location>
</feature>
<keyword evidence="2 6" id="KW-0378">Hydrolase</keyword>
<dbReference type="OMA" id="AVHIKAD"/>
<dbReference type="InterPro" id="IPR000629">
    <property type="entry name" value="RNA-helicase_DEAD-box_CS"/>
</dbReference>
<dbReference type="CDD" id="cd18787">
    <property type="entry name" value="SF2_C_DEAD"/>
    <property type="match status" value="1"/>
</dbReference>
<dbReference type="InterPro" id="IPR014001">
    <property type="entry name" value="Helicase_ATP-bd"/>
</dbReference>
<feature type="region of interest" description="Disordered" evidence="7">
    <location>
        <begin position="819"/>
        <end position="846"/>
    </location>
</feature>
<evidence type="ECO:0000313" key="11">
    <source>
        <dbReference type="Proteomes" id="UP000076078"/>
    </source>
</evidence>
<feature type="domain" description="Helicase ATP-binding" evidence="8">
    <location>
        <begin position="202"/>
        <end position="392"/>
    </location>
</feature>
<dbReference type="Proteomes" id="UP000076078">
    <property type="component" value="Unassembled WGS sequence"/>
</dbReference>
<dbReference type="SMART" id="SM00487">
    <property type="entry name" value="DEXDc"/>
    <property type="match status" value="1"/>
</dbReference>
<dbReference type="GO" id="GO:0003724">
    <property type="term" value="F:RNA helicase activity"/>
    <property type="evidence" value="ECO:0007669"/>
    <property type="project" value="UniProtKB-EC"/>
</dbReference>
<keyword evidence="1 6" id="KW-0547">Nucleotide-binding</keyword>
<dbReference type="GO" id="GO:0003723">
    <property type="term" value="F:RNA binding"/>
    <property type="evidence" value="ECO:0007669"/>
    <property type="project" value="UniProtKB-UniRule"/>
</dbReference>
<dbReference type="PROSITE" id="PS51194">
    <property type="entry name" value="HELICASE_CTER"/>
    <property type="match status" value="1"/>
</dbReference>
<dbReference type="Pfam" id="PF13959">
    <property type="entry name" value="CTE_SPB4"/>
    <property type="match status" value="1"/>
</dbReference>
<organism evidence="10 11">
    <name type="scientific">Tieghemostelium lacteum</name>
    <name type="common">Slime mold</name>
    <name type="synonym">Dictyostelium lacteum</name>
    <dbReference type="NCBI Taxonomy" id="361077"/>
    <lineage>
        <taxon>Eukaryota</taxon>
        <taxon>Amoebozoa</taxon>
        <taxon>Evosea</taxon>
        <taxon>Eumycetozoa</taxon>
        <taxon>Dictyostelia</taxon>
        <taxon>Dictyosteliales</taxon>
        <taxon>Raperosteliaceae</taxon>
        <taxon>Tieghemostelium</taxon>
    </lineage>
</organism>
<feature type="compositionally biased region" description="Low complexity" evidence="7">
    <location>
        <begin position="826"/>
        <end position="836"/>
    </location>
</feature>
<dbReference type="Pfam" id="PF00271">
    <property type="entry name" value="Helicase_C"/>
    <property type="match status" value="1"/>
</dbReference>
<dbReference type="EC" id="3.6.4.13" evidence="6"/>
<feature type="region of interest" description="Disordered" evidence="7">
    <location>
        <begin position="478"/>
        <end position="546"/>
    </location>
</feature>
<dbReference type="SUPFAM" id="SSF52540">
    <property type="entry name" value="P-loop containing nucleoside triphosphate hydrolases"/>
    <property type="match status" value="2"/>
</dbReference>
<keyword evidence="5 6" id="KW-0694">RNA-binding</keyword>
<dbReference type="PROSITE" id="PS00039">
    <property type="entry name" value="DEAD_ATP_HELICASE"/>
    <property type="match status" value="1"/>
</dbReference>
<dbReference type="GO" id="GO:0016887">
    <property type="term" value="F:ATP hydrolysis activity"/>
    <property type="evidence" value="ECO:0007669"/>
    <property type="project" value="RHEA"/>
</dbReference>
<dbReference type="InterPro" id="IPR001650">
    <property type="entry name" value="Helicase_C-like"/>
</dbReference>
<accession>A0A151ZEP3</accession>
<evidence type="ECO:0000256" key="4">
    <source>
        <dbReference type="ARBA" id="ARBA00022840"/>
    </source>
</evidence>
<dbReference type="Gene3D" id="3.40.50.300">
    <property type="entry name" value="P-loop containing nucleotide triphosphate hydrolases"/>
    <property type="match status" value="2"/>
</dbReference>
<sequence>MDDDDGFELNLVFTKPTPKPVVSQTTSTTTTNTNNKNNNSNNNRNNEQKKVNNGIINKRENNQSDKSQLKPWERNKVPKKEDEKPKHIRYLKNQDSIPSIPLENGNGNDKNDSKVEPVVDKPKVINIQTLKQKYKSAESKTKRDEQNRPILPNLEPKMEKVEESQIFSNANFGSLKLSETLTRNLQGHMKLEKPTNIQEAAIPSILRGEDALVRAETGSGKTLCYLIPIVQKLTEQRVSRTDGCYSVIISPTRELALQIFDELQKLLKPFYWIIPGLIMGGEKRTSEKARLRKGINILVSTPGRLLDHLQNTQSFPVEKIKWLVLDEADRLLDLGFEKDITTIISLFNQKKTFTNENIMQSSGKRQNILVSATLNQGISRLATISLNNPTYIGLDAEVVLNPLSNENLEKFSAPKQLDQYFVEIELKEKLVSLIAFLKWKTNLNIQENQGKPSKIIVFFSSCDSVDFHHHLFTNLKLKSNINNGPHKKGQHSGINKKKEKKQIDLKKLQKQEKKSGDDGSGSSDDENDSDSSSEDEDEEEQDPNAKKALFGDIPIYRLHGDIEQQHRTKTFFDFKASKNGILLTTDVAARGLDLPQVNWIVQYDPCSDTKDYVHRIGRTARIGNTGCALLFLLPSEREYIGYLERLDIHPLEMKGTSILQSLFYTSEGQLRKFTKSSQLESQVHDLQILCERYLLEDSKCKDLARSAYQSSIRAYSTHKSELKKVFHVSHLHLGHMSKSFALRETPTELNKMSQGVKGAKKVEKGDEFTILKQTPEFKMKNYKSTNEFSDGVLELSTKAIKDNFRNQNEMHNIFKTHVYKKRPLDDNNTTDTQSTNGSEPKKFKSI</sequence>
<dbReference type="OrthoDB" id="422663at2759"/>
<reference evidence="10 11" key="1">
    <citation type="submission" date="2015-12" db="EMBL/GenBank/DDBJ databases">
        <title>Dictyostelia acquired genes for synthesis and detection of signals that induce cell-type specialization by lateral gene transfer from prokaryotes.</title>
        <authorList>
            <person name="Gloeckner G."/>
            <person name="Schaap P."/>
        </authorList>
    </citation>
    <scope>NUCLEOTIDE SEQUENCE [LARGE SCALE GENOMIC DNA]</scope>
    <source>
        <strain evidence="10 11">TK</strain>
    </source>
</reference>
<dbReference type="SMART" id="SM00490">
    <property type="entry name" value="HELICc"/>
    <property type="match status" value="1"/>
</dbReference>
<feature type="compositionally biased region" description="Acidic residues" evidence="7">
    <location>
        <begin position="523"/>
        <end position="542"/>
    </location>
</feature>
<evidence type="ECO:0000256" key="7">
    <source>
        <dbReference type="SAM" id="MobiDB-lite"/>
    </source>
</evidence>
<dbReference type="InterPro" id="IPR011545">
    <property type="entry name" value="DEAD/DEAH_box_helicase_dom"/>
</dbReference>
<evidence type="ECO:0000256" key="5">
    <source>
        <dbReference type="ARBA" id="ARBA00022884"/>
    </source>
</evidence>
<keyword evidence="11" id="KW-1185">Reference proteome</keyword>
<comment type="domain">
    <text evidence="6">The Q motif is unique to and characteristic of the DEAD box family of RNA helicases and controls ATP binding and hydrolysis.</text>
</comment>
<comment type="similarity">
    <text evidence="6">Belongs to the DEAD box helicase family.</text>
</comment>
<feature type="region of interest" description="Disordered" evidence="7">
    <location>
        <begin position="1"/>
        <end position="115"/>
    </location>
</feature>
<proteinExistence type="inferred from homology"/>
<keyword evidence="3 6" id="KW-0347">Helicase</keyword>
<feature type="compositionally biased region" description="Basic and acidic residues" evidence="7">
    <location>
        <begin position="501"/>
        <end position="517"/>
    </location>
</feature>
<dbReference type="InterPro" id="IPR025313">
    <property type="entry name" value="SPB4-like_CTE"/>
</dbReference>
<evidence type="ECO:0000313" key="10">
    <source>
        <dbReference type="EMBL" id="KYQ92426.1"/>
    </source>
</evidence>
<dbReference type="AlphaFoldDB" id="A0A151ZEP3"/>
<evidence type="ECO:0000256" key="1">
    <source>
        <dbReference type="ARBA" id="ARBA00022741"/>
    </source>
</evidence>
<dbReference type="FunCoup" id="A0A151ZEP3">
    <property type="interactions" value="372"/>
</dbReference>
<gene>
    <name evidence="10" type="ORF">DLAC_06406</name>
</gene>
<dbReference type="GO" id="GO:0005524">
    <property type="term" value="F:ATP binding"/>
    <property type="evidence" value="ECO:0007669"/>
    <property type="project" value="UniProtKB-UniRule"/>
</dbReference>
<comment type="caution">
    <text evidence="10">The sequence shown here is derived from an EMBL/GenBank/DDBJ whole genome shotgun (WGS) entry which is preliminary data.</text>
</comment>
<dbReference type="InParanoid" id="A0A151ZEP3"/>
<evidence type="ECO:0000256" key="6">
    <source>
        <dbReference type="RuleBase" id="RU365068"/>
    </source>
</evidence>
<keyword evidence="4 6" id="KW-0067">ATP-binding</keyword>
<feature type="compositionally biased region" description="Low complexity" evidence="7">
    <location>
        <begin position="14"/>
        <end position="45"/>
    </location>
</feature>
<name>A0A151ZEP3_TIELA</name>
<dbReference type="Pfam" id="PF00270">
    <property type="entry name" value="DEAD"/>
    <property type="match status" value="1"/>
</dbReference>
<comment type="function">
    <text evidence="6">RNA helicase.</text>
</comment>
<dbReference type="EMBL" id="LODT01000029">
    <property type="protein sequence ID" value="KYQ92426.1"/>
    <property type="molecule type" value="Genomic_DNA"/>
</dbReference>
<feature type="domain" description="Helicase C-terminal" evidence="9">
    <location>
        <begin position="416"/>
        <end position="670"/>
    </location>
</feature>
<dbReference type="PROSITE" id="PS51192">
    <property type="entry name" value="HELICASE_ATP_BIND_1"/>
    <property type="match status" value="1"/>
</dbReference>
<dbReference type="CDD" id="cd17949">
    <property type="entry name" value="DEADc_DDX31"/>
    <property type="match status" value="1"/>
</dbReference>
<evidence type="ECO:0000256" key="2">
    <source>
        <dbReference type="ARBA" id="ARBA00022801"/>
    </source>
</evidence>
<comment type="catalytic activity">
    <reaction evidence="6">
        <text>ATP + H2O = ADP + phosphate + H(+)</text>
        <dbReference type="Rhea" id="RHEA:13065"/>
        <dbReference type="ChEBI" id="CHEBI:15377"/>
        <dbReference type="ChEBI" id="CHEBI:15378"/>
        <dbReference type="ChEBI" id="CHEBI:30616"/>
        <dbReference type="ChEBI" id="CHEBI:43474"/>
        <dbReference type="ChEBI" id="CHEBI:456216"/>
        <dbReference type="EC" id="3.6.4.13"/>
    </reaction>
</comment>
<evidence type="ECO:0000259" key="8">
    <source>
        <dbReference type="PROSITE" id="PS51192"/>
    </source>
</evidence>
<dbReference type="InterPro" id="IPR027417">
    <property type="entry name" value="P-loop_NTPase"/>
</dbReference>
<feature type="compositionally biased region" description="Basic and acidic residues" evidence="7">
    <location>
        <begin position="57"/>
        <end position="85"/>
    </location>
</feature>